<keyword evidence="5" id="KW-0564">Palmitate</keyword>
<dbReference type="AlphaFoldDB" id="R7UTQ7"/>
<sequence>MNFKFKFLSRIIHEKGYSSEECLQYKPVVYSNTIQSMIAIIRSMGQLKIDFGHPDRAEDARQLFALAGNAEEGDLTQDLAAIMKRLWKDSGVQECFSRSREYQLNDSAE</sequence>
<keyword evidence="3 6" id="KW-0547">Nucleotide-binding</keyword>
<organism evidence="7">
    <name type="scientific">Capitella teleta</name>
    <name type="common">Polychaete worm</name>
    <dbReference type="NCBI Taxonomy" id="283909"/>
    <lineage>
        <taxon>Eukaryota</taxon>
        <taxon>Metazoa</taxon>
        <taxon>Spiralia</taxon>
        <taxon>Lophotrochozoa</taxon>
        <taxon>Annelida</taxon>
        <taxon>Polychaeta</taxon>
        <taxon>Sedentaria</taxon>
        <taxon>Scolecida</taxon>
        <taxon>Capitellidae</taxon>
        <taxon>Capitella</taxon>
    </lineage>
</organism>
<evidence type="ECO:0000256" key="5">
    <source>
        <dbReference type="ARBA" id="ARBA00023139"/>
    </source>
</evidence>
<dbReference type="PANTHER" id="PTHR10218:SF227">
    <property type="entry name" value="G PROTEIN ALPHA I SUBUNIT"/>
    <property type="match status" value="1"/>
</dbReference>
<dbReference type="HOGENOM" id="CLU_014184_6_1_1"/>
<dbReference type="OMA" id="QECFARE"/>
<dbReference type="Gene3D" id="1.10.400.10">
    <property type="entry name" value="GI Alpha 1, domain 2-like"/>
    <property type="match status" value="1"/>
</dbReference>
<dbReference type="PANTHER" id="PTHR10218">
    <property type="entry name" value="GTP-BINDING PROTEIN ALPHA SUBUNIT"/>
    <property type="match status" value="1"/>
</dbReference>
<dbReference type="SUPFAM" id="SSF47895">
    <property type="entry name" value="Transducin (alpha subunit), insertion domain"/>
    <property type="match status" value="1"/>
</dbReference>
<dbReference type="Proteomes" id="UP000014760">
    <property type="component" value="Unassembled WGS sequence"/>
</dbReference>
<dbReference type="GO" id="GO:0005737">
    <property type="term" value="C:cytoplasm"/>
    <property type="evidence" value="ECO:0007669"/>
    <property type="project" value="TreeGrafter"/>
</dbReference>
<keyword evidence="5" id="KW-0449">Lipoprotein</keyword>
<evidence type="ECO:0000256" key="1">
    <source>
        <dbReference type="ARBA" id="ARBA00011356"/>
    </source>
</evidence>
<comment type="subunit">
    <text evidence="1">G proteins are composed of 3 units; alpha, beta and gamma. The alpha chain contains the guanine nucleotide binding site.</text>
</comment>
<keyword evidence="4 6" id="KW-0342">GTP-binding</keyword>
<keyword evidence="2" id="KW-0519">Myristate</keyword>
<keyword evidence="9" id="KW-1185">Reference proteome</keyword>
<dbReference type="GO" id="GO:0005834">
    <property type="term" value="C:heterotrimeric G-protein complex"/>
    <property type="evidence" value="ECO:0007669"/>
    <property type="project" value="TreeGrafter"/>
</dbReference>
<dbReference type="GO" id="GO:0005525">
    <property type="term" value="F:GTP binding"/>
    <property type="evidence" value="ECO:0007669"/>
    <property type="project" value="UniProtKB-KW"/>
</dbReference>
<dbReference type="GO" id="GO:0003924">
    <property type="term" value="F:GTPase activity"/>
    <property type="evidence" value="ECO:0007669"/>
    <property type="project" value="InterPro"/>
</dbReference>
<evidence type="ECO:0000256" key="3">
    <source>
        <dbReference type="ARBA" id="ARBA00022741"/>
    </source>
</evidence>
<dbReference type="InterPro" id="IPR001019">
    <property type="entry name" value="Gprotein_alpha_su"/>
</dbReference>
<accession>R7UTQ7</accession>
<gene>
    <name evidence="7" type="ORF">CAPTEDRAFT_117717</name>
</gene>
<proteinExistence type="predicted"/>
<dbReference type="PROSITE" id="PS51882">
    <property type="entry name" value="G_ALPHA"/>
    <property type="match status" value="1"/>
</dbReference>
<dbReference type="GO" id="GO:0031683">
    <property type="term" value="F:G-protein beta/gamma-subunit complex binding"/>
    <property type="evidence" value="ECO:0007669"/>
    <property type="project" value="InterPro"/>
</dbReference>
<evidence type="ECO:0000256" key="6">
    <source>
        <dbReference type="PIRSR" id="PIRSR601019-1"/>
    </source>
</evidence>
<dbReference type="GO" id="GO:0007188">
    <property type="term" value="P:adenylate cyclase-modulating G protein-coupled receptor signaling pathway"/>
    <property type="evidence" value="ECO:0007669"/>
    <property type="project" value="TreeGrafter"/>
</dbReference>
<reference evidence="9" key="1">
    <citation type="submission" date="2012-12" db="EMBL/GenBank/DDBJ databases">
        <authorList>
            <person name="Hellsten U."/>
            <person name="Grimwood J."/>
            <person name="Chapman J.A."/>
            <person name="Shapiro H."/>
            <person name="Aerts A."/>
            <person name="Otillar R.P."/>
            <person name="Terry A.Y."/>
            <person name="Boore J.L."/>
            <person name="Simakov O."/>
            <person name="Marletaz F."/>
            <person name="Cho S.-J."/>
            <person name="Edsinger-Gonzales E."/>
            <person name="Havlak P."/>
            <person name="Kuo D.-H."/>
            <person name="Larsson T."/>
            <person name="Lv J."/>
            <person name="Arendt D."/>
            <person name="Savage R."/>
            <person name="Osoegawa K."/>
            <person name="de Jong P."/>
            <person name="Lindberg D.R."/>
            <person name="Seaver E.C."/>
            <person name="Weisblat D.A."/>
            <person name="Putnam N.H."/>
            <person name="Grigoriev I.V."/>
            <person name="Rokhsar D.S."/>
        </authorList>
    </citation>
    <scope>NUCLEOTIDE SEQUENCE</scope>
    <source>
        <strain evidence="9">I ESC-2004</strain>
    </source>
</reference>
<evidence type="ECO:0000313" key="7">
    <source>
        <dbReference type="EMBL" id="ELU09909.1"/>
    </source>
</evidence>
<evidence type="ECO:0000256" key="2">
    <source>
        <dbReference type="ARBA" id="ARBA00022707"/>
    </source>
</evidence>
<reference evidence="8" key="3">
    <citation type="submission" date="2015-06" db="UniProtKB">
        <authorList>
            <consortium name="EnsemblMetazoa"/>
        </authorList>
    </citation>
    <scope>IDENTIFICATION</scope>
</reference>
<dbReference type="GO" id="GO:0001664">
    <property type="term" value="F:G protein-coupled receptor binding"/>
    <property type="evidence" value="ECO:0007669"/>
    <property type="project" value="TreeGrafter"/>
</dbReference>
<evidence type="ECO:0000313" key="8">
    <source>
        <dbReference type="EnsemblMetazoa" id="CapteP117717"/>
    </source>
</evidence>
<reference evidence="7 9" key="2">
    <citation type="journal article" date="2013" name="Nature">
        <title>Insights into bilaterian evolution from three spiralian genomes.</title>
        <authorList>
            <person name="Simakov O."/>
            <person name="Marletaz F."/>
            <person name="Cho S.J."/>
            <person name="Edsinger-Gonzales E."/>
            <person name="Havlak P."/>
            <person name="Hellsten U."/>
            <person name="Kuo D.H."/>
            <person name="Larsson T."/>
            <person name="Lv J."/>
            <person name="Arendt D."/>
            <person name="Savage R."/>
            <person name="Osoegawa K."/>
            <person name="de Jong P."/>
            <person name="Grimwood J."/>
            <person name="Chapman J.A."/>
            <person name="Shapiro H."/>
            <person name="Aerts A."/>
            <person name="Otillar R.P."/>
            <person name="Terry A.Y."/>
            <person name="Boore J.L."/>
            <person name="Grigoriev I.V."/>
            <person name="Lindberg D.R."/>
            <person name="Seaver E.C."/>
            <person name="Weisblat D.A."/>
            <person name="Putnam N.H."/>
            <person name="Rokhsar D.S."/>
        </authorList>
    </citation>
    <scope>NUCLEOTIDE SEQUENCE</scope>
    <source>
        <strain evidence="7 9">I ESC-2004</strain>
    </source>
</reference>
<name>R7UTQ7_CAPTE</name>
<dbReference type="STRING" id="283909.R7UTQ7"/>
<protein>
    <submittedName>
        <fullName evidence="7 8">Uncharacterized protein</fullName>
    </submittedName>
</protein>
<dbReference type="EMBL" id="KB297796">
    <property type="protein sequence ID" value="ELU09909.1"/>
    <property type="molecule type" value="Genomic_DNA"/>
</dbReference>
<dbReference type="InterPro" id="IPR011025">
    <property type="entry name" value="GproteinA_insert"/>
</dbReference>
<dbReference type="Pfam" id="PF00503">
    <property type="entry name" value="G-alpha"/>
    <property type="match status" value="1"/>
</dbReference>
<evidence type="ECO:0000256" key="4">
    <source>
        <dbReference type="ARBA" id="ARBA00023134"/>
    </source>
</evidence>
<dbReference type="EnsemblMetazoa" id="CapteT117717">
    <property type="protein sequence ID" value="CapteP117717"/>
    <property type="gene ID" value="CapteG117717"/>
</dbReference>
<dbReference type="EMBL" id="AMQN01020864">
    <property type="status" value="NOT_ANNOTATED_CDS"/>
    <property type="molecule type" value="Genomic_DNA"/>
</dbReference>
<feature type="binding site" evidence="6">
    <location>
        <begin position="106"/>
        <end position="107"/>
    </location>
    <ligand>
        <name>GTP</name>
        <dbReference type="ChEBI" id="CHEBI:37565"/>
    </ligand>
</feature>
<dbReference type="OrthoDB" id="5817230at2759"/>
<evidence type="ECO:0000313" key="9">
    <source>
        <dbReference type="Proteomes" id="UP000014760"/>
    </source>
</evidence>